<evidence type="ECO:0000313" key="3">
    <source>
        <dbReference type="Proteomes" id="UP000574390"/>
    </source>
</evidence>
<comment type="caution">
    <text evidence="2">The sequence shown here is derived from an EMBL/GenBank/DDBJ whole genome shotgun (WGS) entry which is preliminary data.</text>
</comment>
<dbReference type="EMBL" id="JABANM010028138">
    <property type="protein sequence ID" value="KAF4710185.1"/>
    <property type="molecule type" value="Genomic_DNA"/>
</dbReference>
<feature type="non-terminal residue" evidence="2">
    <location>
        <position position="121"/>
    </location>
</feature>
<proteinExistence type="predicted"/>
<gene>
    <name evidence="2" type="ORF">FOZ62_025200</name>
</gene>
<sequence>PPSLNPTKPRVWVSSSPSKGWGGLNVSQQGHSTFDPIVPANISGFDYQLYPVLDLQGERETCTLAATTSLAAATVIDEFKVETLLAKESLEESSLSSKSECNDFVDFDLGMVTYSSEAIIL</sequence>
<dbReference type="Proteomes" id="UP000574390">
    <property type="component" value="Unassembled WGS sequence"/>
</dbReference>
<evidence type="ECO:0000313" key="2">
    <source>
        <dbReference type="EMBL" id="KAF4710185.1"/>
    </source>
</evidence>
<evidence type="ECO:0000256" key="1">
    <source>
        <dbReference type="SAM" id="MobiDB-lite"/>
    </source>
</evidence>
<reference evidence="2 3" key="1">
    <citation type="submission" date="2020-04" db="EMBL/GenBank/DDBJ databases">
        <title>Perkinsus olseni comparative genomics.</title>
        <authorList>
            <person name="Bogema D.R."/>
        </authorList>
    </citation>
    <scope>NUCLEOTIDE SEQUENCE [LARGE SCALE GENOMIC DNA]</scope>
    <source>
        <strain evidence="2">ATCC PRA-205</strain>
    </source>
</reference>
<accession>A0A7J6QP69</accession>
<protein>
    <submittedName>
        <fullName evidence="2">Uncharacterized protein</fullName>
    </submittedName>
</protein>
<dbReference type="AlphaFoldDB" id="A0A7J6QP69"/>
<name>A0A7J6QP69_PEROL</name>
<organism evidence="2 3">
    <name type="scientific">Perkinsus olseni</name>
    <name type="common">Perkinsus atlanticus</name>
    <dbReference type="NCBI Taxonomy" id="32597"/>
    <lineage>
        <taxon>Eukaryota</taxon>
        <taxon>Sar</taxon>
        <taxon>Alveolata</taxon>
        <taxon>Perkinsozoa</taxon>
        <taxon>Perkinsea</taxon>
        <taxon>Perkinsida</taxon>
        <taxon>Perkinsidae</taxon>
        <taxon>Perkinsus</taxon>
    </lineage>
</organism>
<feature type="region of interest" description="Disordered" evidence="1">
    <location>
        <begin position="1"/>
        <end position="27"/>
    </location>
</feature>